<feature type="domain" description="Methylamine/Aralkylamine dehydrogenase light chain C-terminal" evidence="1">
    <location>
        <begin position="2"/>
        <end position="105"/>
    </location>
</feature>
<name>A0A382KY60_9ZZZZ</name>
<dbReference type="EMBL" id="UINC01082692">
    <property type="protein sequence ID" value="SVC27697.1"/>
    <property type="molecule type" value="Genomic_DNA"/>
</dbReference>
<dbReference type="GO" id="GO:0016638">
    <property type="term" value="F:oxidoreductase activity, acting on the CH-NH2 group of donors"/>
    <property type="evidence" value="ECO:0007669"/>
    <property type="project" value="InterPro"/>
</dbReference>
<feature type="non-terminal residue" evidence="2">
    <location>
        <position position="106"/>
    </location>
</feature>
<gene>
    <name evidence="2" type="ORF">METZ01_LOCUS280551</name>
</gene>
<proteinExistence type="predicted"/>
<dbReference type="InterPro" id="IPR013504">
    <property type="entry name" value="MADH/AADH_Ltc_C_dom"/>
</dbReference>
<protein>
    <recommendedName>
        <fullName evidence="1">Methylamine/Aralkylamine dehydrogenase light chain C-terminal domain-containing protein</fullName>
    </recommendedName>
</protein>
<reference evidence="2" key="1">
    <citation type="submission" date="2018-05" db="EMBL/GenBank/DDBJ databases">
        <authorList>
            <person name="Lanie J.A."/>
            <person name="Ng W.-L."/>
            <person name="Kazmierczak K.M."/>
            <person name="Andrzejewski T.M."/>
            <person name="Davidsen T.M."/>
            <person name="Wayne K.J."/>
            <person name="Tettelin H."/>
            <person name="Glass J.I."/>
            <person name="Rusch D."/>
            <person name="Podicherti R."/>
            <person name="Tsui H.-C.T."/>
            <person name="Winkler M.E."/>
        </authorList>
    </citation>
    <scope>NUCLEOTIDE SEQUENCE</scope>
</reference>
<dbReference type="AlphaFoldDB" id="A0A382KY60"/>
<dbReference type="GO" id="GO:0009308">
    <property type="term" value="P:amine metabolic process"/>
    <property type="evidence" value="ECO:0007669"/>
    <property type="project" value="InterPro"/>
</dbReference>
<evidence type="ECO:0000313" key="2">
    <source>
        <dbReference type="EMBL" id="SVC27697.1"/>
    </source>
</evidence>
<dbReference type="GO" id="GO:0042597">
    <property type="term" value="C:periplasmic space"/>
    <property type="evidence" value="ECO:0007669"/>
    <property type="project" value="InterPro"/>
</dbReference>
<feature type="non-terminal residue" evidence="2">
    <location>
        <position position="1"/>
    </location>
</feature>
<accession>A0A382KY60</accession>
<dbReference type="Pfam" id="PF02975">
    <property type="entry name" value="Me-amine-dh_L"/>
    <property type="match status" value="1"/>
</dbReference>
<dbReference type="InterPro" id="IPR036560">
    <property type="entry name" value="MADH/AADH_L_sf"/>
</dbReference>
<evidence type="ECO:0000259" key="1">
    <source>
        <dbReference type="Pfam" id="PF02975"/>
    </source>
</evidence>
<organism evidence="2">
    <name type="scientific">marine metagenome</name>
    <dbReference type="NCBI Taxonomy" id="408172"/>
    <lineage>
        <taxon>unclassified sequences</taxon>
        <taxon>metagenomes</taxon>
        <taxon>ecological metagenomes</taxon>
    </lineage>
</organism>
<dbReference type="Gene3D" id="2.60.30.10">
    <property type="entry name" value="Methylamine/Aralkylamine dehydrogenase light chain"/>
    <property type="match status" value="1"/>
</dbReference>
<dbReference type="SUPFAM" id="SSF57561">
    <property type="entry name" value="Methylamine dehydrogenase, L chain"/>
    <property type="match status" value="1"/>
</dbReference>
<sequence>PSNCNYWRYCGVDGFLSSNCGGTHTSCPPGTEMSPITWIGTCRNPADGRKYLVSYNDCCGSGSCGTNWCERNDNDRPIYVTPKSNDVLWCLGTSSKAYNSTVALVL</sequence>